<feature type="compositionally biased region" description="Basic and acidic residues" evidence="8">
    <location>
        <begin position="561"/>
        <end position="571"/>
    </location>
</feature>
<evidence type="ECO:0000259" key="11">
    <source>
        <dbReference type="PROSITE" id="PS50026"/>
    </source>
</evidence>
<evidence type="ECO:0000256" key="1">
    <source>
        <dbReference type="ARBA" id="ARBA00004651"/>
    </source>
</evidence>
<evidence type="ECO:0000313" key="12">
    <source>
        <dbReference type="EMBL" id="KAF7489954.1"/>
    </source>
</evidence>
<reference evidence="13" key="3">
    <citation type="submission" date="2022-06" db="UniProtKB">
        <authorList>
            <consortium name="EnsemblMetazoa"/>
        </authorList>
    </citation>
    <scope>IDENTIFICATION</scope>
</reference>
<feature type="transmembrane region" description="Helical" evidence="9">
    <location>
        <begin position="1003"/>
        <end position="1022"/>
    </location>
</feature>
<feature type="compositionally biased region" description="Low complexity" evidence="8">
    <location>
        <begin position="1148"/>
        <end position="1160"/>
    </location>
</feature>
<dbReference type="EnsemblMetazoa" id="SSS_8758s_mrna">
    <property type="protein sequence ID" value="KAF7489954.1"/>
    <property type="gene ID" value="SSS_8758"/>
</dbReference>
<reference evidence="12" key="2">
    <citation type="submission" date="2020-01" db="EMBL/GenBank/DDBJ databases">
        <authorList>
            <person name="Korhonen P.K.K."/>
            <person name="Guangxu M.G."/>
            <person name="Wang T.W."/>
            <person name="Stroehlein A.J.S."/>
            <person name="Young N.D."/>
            <person name="Ang C.-S.A."/>
            <person name="Fernando D.W.F."/>
            <person name="Lu H.L."/>
            <person name="Taylor S.T."/>
            <person name="Ehtesham M.E.M."/>
            <person name="Najaraj S.H.N."/>
            <person name="Harsha G.H.G."/>
            <person name="Madugundu A.M."/>
            <person name="Renuse S.R."/>
            <person name="Holt D.H."/>
            <person name="Pandey A.P."/>
            <person name="Papenfuss A.P."/>
            <person name="Gasser R.B.G."/>
            <person name="Fischer K.F."/>
        </authorList>
    </citation>
    <scope>NUCLEOTIDE SEQUENCE</scope>
    <source>
        <strain evidence="12">SSS_KF_BRIS2020</strain>
    </source>
</reference>
<dbReference type="GO" id="GO:0005886">
    <property type="term" value="C:plasma membrane"/>
    <property type="evidence" value="ECO:0007669"/>
    <property type="project" value="UniProtKB-SubCell"/>
</dbReference>
<evidence type="ECO:0000313" key="14">
    <source>
        <dbReference type="Proteomes" id="UP000070412"/>
    </source>
</evidence>
<dbReference type="PROSITE" id="PS01186">
    <property type="entry name" value="EGF_2"/>
    <property type="match status" value="1"/>
</dbReference>
<evidence type="ECO:0000256" key="10">
    <source>
        <dbReference type="SAM" id="SignalP"/>
    </source>
</evidence>
<dbReference type="InterPro" id="IPR021910">
    <property type="entry name" value="NGX6/PGAP6/MYMK"/>
</dbReference>
<evidence type="ECO:0000313" key="13">
    <source>
        <dbReference type="EnsemblMetazoa" id="KAF7489954.1"/>
    </source>
</evidence>
<evidence type="ECO:0000256" key="7">
    <source>
        <dbReference type="PROSITE-ProRule" id="PRU00076"/>
    </source>
</evidence>
<feature type="region of interest" description="Disordered" evidence="8">
    <location>
        <begin position="1135"/>
        <end position="1163"/>
    </location>
</feature>
<feature type="chain" id="PRO_5038316057" evidence="10">
    <location>
        <begin position="23"/>
        <end position="1193"/>
    </location>
</feature>
<sequence>MARNNRAILCFIQSIWILHNLSNSIVETADQIQWIRKLNQLRSYKDAQFFRFEIPPETSVALFRLNASQSDSQINTTMTSWWNETQLIRSPPKQEESKPRWPSSLFSPWLNTTKMTVYVDKAIRFYQSILSSACKKPLPVKFYVRWGSLPLISIKNGSNPSNFIFKNASNQFVTDLKTNGQFFWLRIDNPLPGDWYGMAFIEQINEKISPKDLEKECHYQFQSSLTLESFYSSSSSSLSQSPLSIISSIYSSQTRTITNLVPSPTYSHRDSMIIDHQDSKDPELFYKFSLNLQEYGVKIIIADCHFFGSTNLRHHSSKPMMMMASTGPSDSSTIYRSQPNAAEQFSLNNGTVSNGTTFAPNVICPIRINYRALAIPNVTNYEFQFDCQTNSTNVEISYDGSKCIIDLPSYAPDRWNYLQITPLVINSNQNHHHHYIHQHYQTSKQEQNNENIFVRKQLNNLSNEPRTNLLYGSINFTIQLLSGQDALLYNYFNDQNCQSNQSQQQQQQPSTSAATFTPSEINYNYLIKSDSDRSESSSSLPSSSSISTISSKTANNNLTHINDRPQTENHHHPITKRLAEPQQSSQQTLPSQQNPNRDRKKSNKDKKERRLKKQKNKNRQKNRQDKFLTSSSSLLSSSLLEKQCQFDPMKVIATLDDDDLANMTTFSVYNLTRYQGSENFEFQNTYYDLMDPNRIAMNRTEHHSIDYISQFSSSSFSSFAIPSPSPPTSSSIFIDIQNDHFALFNFSVLPQFDIGGNLVINFAISPWTNNIWQNVSATLCLTHNRLPPIYSTPSPSSTTSLTVNGSRLDEHCYGYLISNTSSANFSLIGSALQSLVVPYPQPGTWFIAIAIRCYNNEADVDDYMVMSADYTSSCDYFNKTSILLDVHSSACLKSGCLNNGKCQQYLNGGLLFSACSCRAGWKGWICNDGSEKLSDRKLLINFLLLTVSNTAFIPAIVLAACRKYFTESAVYFITMISSSLYHACDSDFSQSYCVFSINLLQFADFYTAILSFFVTLLTLAYLPPSCKSFLHFLGAILIALITQNDRTSLWTFLIPAGIGTILLFLCWCSRCCRKSCYPPSHCWIFSVCPALIFTIIGLIIYAFFETQDNYALMHSIWHGIVALALLLAIPSMPPQRSSENEDDDDENVNFISSTGSSTAGSGKGIQNAKMVHVQEWRPPHTSFKFLHDDIDML</sequence>
<name>A0A834R307_SARSC</name>
<feature type="transmembrane region" description="Helical" evidence="9">
    <location>
        <begin position="1082"/>
        <end position="1104"/>
    </location>
</feature>
<feature type="transmembrane region" description="Helical" evidence="9">
    <location>
        <begin position="938"/>
        <end position="957"/>
    </location>
</feature>
<dbReference type="Proteomes" id="UP000070412">
    <property type="component" value="Unassembled WGS sequence"/>
</dbReference>
<keyword evidence="7" id="KW-1015">Disulfide bond</keyword>
<evidence type="ECO:0000256" key="6">
    <source>
        <dbReference type="ARBA" id="ARBA00023136"/>
    </source>
</evidence>
<keyword evidence="14" id="KW-1185">Reference proteome</keyword>
<evidence type="ECO:0000256" key="8">
    <source>
        <dbReference type="SAM" id="MobiDB-lite"/>
    </source>
</evidence>
<evidence type="ECO:0000256" key="9">
    <source>
        <dbReference type="SAM" id="Phobius"/>
    </source>
</evidence>
<evidence type="ECO:0000256" key="3">
    <source>
        <dbReference type="ARBA" id="ARBA00022475"/>
    </source>
</evidence>
<evidence type="ECO:0000256" key="5">
    <source>
        <dbReference type="ARBA" id="ARBA00022989"/>
    </source>
</evidence>
<keyword evidence="7" id="KW-0245">EGF-like domain</keyword>
<comment type="subcellular location">
    <subcellularLocation>
        <location evidence="1">Cell membrane</location>
        <topology evidence="1">Multi-pass membrane protein</topology>
    </subcellularLocation>
</comment>
<dbReference type="SUPFAM" id="SSF57196">
    <property type="entry name" value="EGF/Laminin"/>
    <property type="match status" value="1"/>
</dbReference>
<gene>
    <name evidence="12" type="ORF">SSS_8758</name>
</gene>
<feature type="transmembrane region" description="Helical" evidence="9">
    <location>
        <begin position="1050"/>
        <end position="1070"/>
    </location>
</feature>
<keyword evidence="3" id="KW-1003">Cell membrane</keyword>
<feature type="compositionally biased region" description="Low complexity" evidence="8">
    <location>
        <begin position="581"/>
        <end position="595"/>
    </location>
</feature>
<accession>A0A834R307</accession>
<keyword evidence="10" id="KW-0732">Signal</keyword>
<feature type="transmembrane region" description="Helical" evidence="9">
    <location>
        <begin position="1029"/>
        <end position="1044"/>
    </location>
</feature>
<organism evidence="12">
    <name type="scientific">Sarcoptes scabiei</name>
    <name type="common">Itch mite</name>
    <name type="synonym">Acarus scabiei</name>
    <dbReference type="NCBI Taxonomy" id="52283"/>
    <lineage>
        <taxon>Eukaryota</taxon>
        <taxon>Metazoa</taxon>
        <taxon>Ecdysozoa</taxon>
        <taxon>Arthropoda</taxon>
        <taxon>Chelicerata</taxon>
        <taxon>Arachnida</taxon>
        <taxon>Acari</taxon>
        <taxon>Acariformes</taxon>
        <taxon>Sarcoptiformes</taxon>
        <taxon>Astigmata</taxon>
        <taxon>Psoroptidia</taxon>
        <taxon>Sarcoptoidea</taxon>
        <taxon>Sarcoptidae</taxon>
        <taxon>Sarcoptinae</taxon>
        <taxon>Sarcoptes</taxon>
    </lineage>
</organism>
<dbReference type="InterPro" id="IPR000742">
    <property type="entry name" value="EGF"/>
</dbReference>
<proteinExistence type="inferred from homology"/>
<feature type="compositionally biased region" description="Basic residues" evidence="8">
    <location>
        <begin position="598"/>
        <end position="621"/>
    </location>
</feature>
<evidence type="ECO:0000256" key="2">
    <source>
        <dbReference type="ARBA" id="ARBA00005542"/>
    </source>
</evidence>
<feature type="transmembrane region" description="Helical" evidence="9">
    <location>
        <begin position="1110"/>
        <end position="1129"/>
    </location>
</feature>
<feature type="compositionally biased region" description="Low complexity" evidence="8">
    <location>
        <begin position="536"/>
        <end position="551"/>
    </location>
</feature>
<keyword evidence="6 9" id="KW-0472">Membrane</keyword>
<dbReference type="PANTHER" id="PTHR14319:SF3">
    <property type="entry name" value="TRANSMEMBRANE PROTEIN-LIKE PROTEIN"/>
    <property type="match status" value="1"/>
</dbReference>
<feature type="domain" description="EGF-like" evidence="11">
    <location>
        <begin position="887"/>
        <end position="927"/>
    </location>
</feature>
<comment type="caution">
    <text evidence="7">Lacks conserved residue(s) required for the propagation of feature annotation.</text>
</comment>
<dbReference type="AlphaFoldDB" id="A0A834R307"/>
<dbReference type="PROSITE" id="PS50026">
    <property type="entry name" value="EGF_3"/>
    <property type="match status" value="1"/>
</dbReference>
<dbReference type="Pfam" id="PF12036">
    <property type="entry name" value="DUF3522"/>
    <property type="match status" value="1"/>
</dbReference>
<dbReference type="PROSITE" id="PS00022">
    <property type="entry name" value="EGF_1"/>
    <property type="match status" value="1"/>
</dbReference>
<keyword evidence="4 9" id="KW-0812">Transmembrane</keyword>
<evidence type="ECO:0000256" key="4">
    <source>
        <dbReference type="ARBA" id="ARBA00022692"/>
    </source>
</evidence>
<dbReference type="EMBL" id="WVUK01000063">
    <property type="protein sequence ID" value="KAF7489954.1"/>
    <property type="molecule type" value="Genomic_DNA"/>
</dbReference>
<feature type="signal peptide" evidence="10">
    <location>
        <begin position="1"/>
        <end position="22"/>
    </location>
</feature>
<feature type="region of interest" description="Disordered" evidence="8">
    <location>
        <begin position="529"/>
        <end position="628"/>
    </location>
</feature>
<feature type="transmembrane region" description="Helical" evidence="9">
    <location>
        <begin position="964"/>
        <end position="983"/>
    </location>
</feature>
<comment type="similarity">
    <text evidence="2">Belongs to the TMEM8 family.</text>
</comment>
<dbReference type="OrthoDB" id="69646at2759"/>
<feature type="disulfide bond" evidence="7">
    <location>
        <begin position="917"/>
        <end position="926"/>
    </location>
</feature>
<protein>
    <submittedName>
        <fullName evidence="12">Transmembrane protein 8B</fullName>
    </submittedName>
</protein>
<reference evidence="14" key="1">
    <citation type="journal article" date="2020" name="PLoS Negl. Trop. Dis.">
        <title>High-quality nuclear genome for Sarcoptes scabiei-A critical resource for a neglected parasite.</title>
        <authorList>
            <person name="Korhonen P.K."/>
            <person name="Gasser R.B."/>
            <person name="Ma G."/>
            <person name="Wang T."/>
            <person name="Stroehlein A.J."/>
            <person name="Young N.D."/>
            <person name="Ang C.S."/>
            <person name="Fernando D.D."/>
            <person name="Lu H.C."/>
            <person name="Taylor S."/>
            <person name="Reynolds S.L."/>
            <person name="Mofiz E."/>
            <person name="Najaraj S.H."/>
            <person name="Gowda H."/>
            <person name="Madugundu A."/>
            <person name="Renuse S."/>
            <person name="Holt D."/>
            <person name="Pandey A."/>
            <person name="Papenfuss A.T."/>
            <person name="Fischer K."/>
        </authorList>
    </citation>
    <scope>NUCLEOTIDE SEQUENCE [LARGE SCALE GENOMIC DNA]</scope>
</reference>
<dbReference type="PANTHER" id="PTHR14319">
    <property type="entry name" value="FIVE-SPAN TRANSMEMBRANE PROTEIN M83"/>
    <property type="match status" value="1"/>
</dbReference>
<keyword evidence="5 9" id="KW-1133">Transmembrane helix</keyword>